<reference evidence="1" key="1">
    <citation type="submission" date="2022-08" db="EMBL/GenBank/DDBJ databases">
        <authorList>
            <person name="Tian L."/>
        </authorList>
    </citation>
    <scope>NUCLEOTIDE SEQUENCE</scope>
    <source>
        <strain evidence="1">CM253</strain>
        <plasmid evidence="1">psa3239</plasmid>
    </source>
</reference>
<organism evidence="1 2">
    <name type="scientific">Streptomyces yangpuensis</name>
    <dbReference type="NCBI Taxonomy" id="1648182"/>
    <lineage>
        <taxon>Bacteria</taxon>
        <taxon>Bacillati</taxon>
        <taxon>Actinomycetota</taxon>
        <taxon>Actinomycetes</taxon>
        <taxon>Kitasatosporales</taxon>
        <taxon>Streptomycetaceae</taxon>
        <taxon>Streptomyces</taxon>
    </lineage>
</organism>
<name>A0ABY5Q7W8_9ACTN</name>
<dbReference type="GeneID" id="95578827"/>
<evidence type="ECO:0000313" key="2">
    <source>
        <dbReference type="Proteomes" id="UP001057738"/>
    </source>
</evidence>
<accession>A0ABY5Q7W8</accession>
<dbReference type="Proteomes" id="UP001057738">
    <property type="component" value="Plasmid psa3239"/>
</dbReference>
<keyword evidence="1" id="KW-0614">Plasmid</keyword>
<keyword evidence="2" id="KW-1185">Reference proteome</keyword>
<dbReference type="EMBL" id="CP102516">
    <property type="protein sequence ID" value="UUY52551.1"/>
    <property type="molecule type" value="Genomic_DNA"/>
</dbReference>
<proteinExistence type="predicted"/>
<evidence type="ECO:0000313" key="1">
    <source>
        <dbReference type="EMBL" id="UUY52551.1"/>
    </source>
</evidence>
<dbReference type="RefSeq" id="WP_257858287.1">
    <property type="nucleotide sequence ID" value="NZ_CP102516.1"/>
</dbReference>
<geneLocation type="plasmid" evidence="1 2">
    <name>psa3239</name>
</geneLocation>
<sequence length="54" mass="5998">MERDEDYSQLLHDAEFMAQARTDADRLLGIIRELHHHVASQAAACTSSANSASR</sequence>
<protein>
    <submittedName>
        <fullName evidence="1">Uncharacterized protein</fullName>
    </submittedName>
</protein>
<gene>
    <name evidence="1" type="ORF">NRK68_35395</name>
</gene>